<accession>A0A0E9UQQ5</accession>
<proteinExistence type="predicted"/>
<sequence>MTAFCTELCLEASNEVTLCKIELMHLHMSIN</sequence>
<protein>
    <submittedName>
        <fullName evidence="1">Uncharacterized protein</fullName>
    </submittedName>
</protein>
<reference evidence="1" key="1">
    <citation type="submission" date="2014-11" db="EMBL/GenBank/DDBJ databases">
        <authorList>
            <person name="Amaro Gonzalez C."/>
        </authorList>
    </citation>
    <scope>NUCLEOTIDE SEQUENCE</scope>
</reference>
<dbReference type="AlphaFoldDB" id="A0A0E9UQQ5"/>
<evidence type="ECO:0000313" key="1">
    <source>
        <dbReference type="EMBL" id="JAH67258.1"/>
    </source>
</evidence>
<dbReference type="EMBL" id="GBXM01041319">
    <property type="protein sequence ID" value="JAH67258.1"/>
    <property type="molecule type" value="Transcribed_RNA"/>
</dbReference>
<organism evidence="1">
    <name type="scientific">Anguilla anguilla</name>
    <name type="common">European freshwater eel</name>
    <name type="synonym">Muraena anguilla</name>
    <dbReference type="NCBI Taxonomy" id="7936"/>
    <lineage>
        <taxon>Eukaryota</taxon>
        <taxon>Metazoa</taxon>
        <taxon>Chordata</taxon>
        <taxon>Craniata</taxon>
        <taxon>Vertebrata</taxon>
        <taxon>Euteleostomi</taxon>
        <taxon>Actinopterygii</taxon>
        <taxon>Neopterygii</taxon>
        <taxon>Teleostei</taxon>
        <taxon>Anguilliformes</taxon>
        <taxon>Anguillidae</taxon>
        <taxon>Anguilla</taxon>
    </lineage>
</organism>
<reference evidence="1" key="2">
    <citation type="journal article" date="2015" name="Fish Shellfish Immunol.">
        <title>Early steps in the European eel (Anguilla anguilla)-Vibrio vulnificus interaction in the gills: Role of the RtxA13 toxin.</title>
        <authorList>
            <person name="Callol A."/>
            <person name="Pajuelo D."/>
            <person name="Ebbesson L."/>
            <person name="Teles M."/>
            <person name="MacKenzie S."/>
            <person name="Amaro C."/>
        </authorList>
    </citation>
    <scope>NUCLEOTIDE SEQUENCE</scope>
</reference>
<name>A0A0E9UQQ5_ANGAN</name>